<evidence type="ECO:0000256" key="2">
    <source>
        <dbReference type="ARBA" id="ARBA00022454"/>
    </source>
</evidence>
<dbReference type="GO" id="GO:0000786">
    <property type="term" value="C:nucleosome"/>
    <property type="evidence" value="ECO:0007669"/>
    <property type="project" value="UniProtKB-KW"/>
</dbReference>
<evidence type="ECO:0000256" key="7">
    <source>
        <dbReference type="SAM" id="MobiDB-lite"/>
    </source>
</evidence>
<keyword evidence="6" id="KW-0539">Nucleus</keyword>
<evidence type="ECO:0000256" key="3">
    <source>
        <dbReference type="ARBA" id="ARBA00022843"/>
    </source>
</evidence>
<comment type="similarity">
    <text evidence="6">Belongs to the histone H2A family.</text>
</comment>
<dbReference type="Gene3D" id="1.10.20.10">
    <property type="entry name" value="Histone, subunit A"/>
    <property type="match status" value="1"/>
</dbReference>
<dbReference type="CDD" id="cd00074">
    <property type="entry name" value="HFD_H2A"/>
    <property type="match status" value="1"/>
</dbReference>
<dbReference type="GO" id="GO:0003677">
    <property type="term" value="F:DNA binding"/>
    <property type="evidence" value="ECO:0007669"/>
    <property type="project" value="UniProtKB-KW"/>
</dbReference>
<dbReference type="GO" id="GO:0046982">
    <property type="term" value="F:protein heterodimerization activity"/>
    <property type="evidence" value="ECO:0007669"/>
    <property type="project" value="InterPro"/>
</dbReference>
<feature type="domain" description="Histone H2A C-terminal" evidence="8">
    <location>
        <begin position="82"/>
        <end position="112"/>
    </location>
</feature>
<dbReference type="SUPFAM" id="SSF47113">
    <property type="entry name" value="Histone-fold"/>
    <property type="match status" value="1"/>
</dbReference>
<keyword evidence="2 6" id="KW-0158">Chromosome</keyword>
<evidence type="ECO:0000313" key="9">
    <source>
        <dbReference type="Ensembl" id="ENSCCEP00000006760.1"/>
    </source>
</evidence>
<keyword evidence="3" id="KW-0832">Ubl conjugation</keyword>
<evidence type="ECO:0000256" key="6">
    <source>
        <dbReference type="RuleBase" id="RU003767"/>
    </source>
</evidence>
<evidence type="ECO:0000256" key="5">
    <source>
        <dbReference type="ARBA" id="ARBA00023269"/>
    </source>
</evidence>
<keyword evidence="10" id="KW-1185">Reference proteome</keyword>
<feature type="compositionally biased region" description="Basic residues" evidence="7">
    <location>
        <begin position="8"/>
        <end position="20"/>
    </location>
</feature>
<dbReference type="Pfam" id="PF16211">
    <property type="entry name" value="Histone_H2A_C"/>
    <property type="match status" value="1"/>
</dbReference>
<dbReference type="Ensembl" id="ENSCCET00000010945.1">
    <property type="protein sequence ID" value="ENSCCEP00000006760.1"/>
    <property type="gene ID" value="ENSCCEG00000007207.1"/>
</dbReference>
<dbReference type="Proteomes" id="UP000694410">
    <property type="component" value="Unplaced"/>
</dbReference>
<dbReference type="InterPro" id="IPR002119">
    <property type="entry name" value="Histone_H2A"/>
</dbReference>
<dbReference type="InterPro" id="IPR032454">
    <property type="entry name" value="Histone_H2A_C"/>
</dbReference>
<comment type="subunit">
    <text evidence="6">The nucleosome is a histone octamer containing two molecules each of H2A, H2B, H3 and H4 assembled in one H3-H4 heterotetramer and two H2A-H2B heterodimers. The octamer wraps approximately 147 bp of DNA.</text>
</comment>
<reference evidence="9" key="1">
    <citation type="submission" date="2025-08" db="UniProtKB">
        <authorList>
            <consortium name="Ensembl"/>
        </authorList>
    </citation>
    <scope>IDENTIFICATION</scope>
</reference>
<organism evidence="9 10">
    <name type="scientific">Cyanistes caeruleus</name>
    <name type="common">Eurasian blue tit</name>
    <name type="synonym">Parus caeruleus</name>
    <dbReference type="NCBI Taxonomy" id="156563"/>
    <lineage>
        <taxon>Eukaryota</taxon>
        <taxon>Metazoa</taxon>
        <taxon>Chordata</taxon>
        <taxon>Craniata</taxon>
        <taxon>Vertebrata</taxon>
        <taxon>Euteleostomi</taxon>
        <taxon>Archelosauria</taxon>
        <taxon>Archosauria</taxon>
        <taxon>Dinosauria</taxon>
        <taxon>Saurischia</taxon>
        <taxon>Theropoda</taxon>
        <taxon>Coelurosauria</taxon>
        <taxon>Aves</taxon>
        <taxon>Neognathae</taxon>
        <taxon>Neoaves</taxon>
        <taxon>Telluraves</taxon>
        <taxon>Australaves</taxon>
        <taxon>Passeriformes</taxon>
        <taxon>Paridae</taxon>
        <taxon>Cyanistes</taxon>
    </lineage>
</organism>
<accession>A0A8C0UFG9</accession>
<protein>
    <recommendedName>
        <fullName evidence="6">Histone H2A</fullName>
    </recommendedName>
</protein>
<sequence length="120" mass="13335">MSVGRGKSSSKARAKAKSHSSRAGLQFPAGRVYRLLRRGHYSERVGTTSLVHLAAVSQATRHVNKELRINPRHIQLAVRNEEELNKLLGSVTTAKGGVLAHRVLLHRKARKTESEKPQEQ</sequence>
<proteinExistence type="inferred from homology"/>
<dbReference type="InterPro" id="IPR009072">
    <property type="entry name" value="Histone-fold"/>
</dbReference>
<evidence type="ECO:0000256" key="4">
    <source>
        <dbReference type="ARBA" id="ARBA00023125"/>
    </source>
</evidence>
<dbReference type="PANTHER" id="PTHR23430">
    <property type="entry name" value="HISTONE H2A"/>
    <property type="match status" value="1"/>
</dbReference>
<dbReference type="GO" id="GO:0005634">
    <property type="term" value="C:nucleus"/>
    <property type="evidence" value="ECO:0007669"/>
    <property type="project" value="UniProtKB-SubCell"/>
</dbReference>
<dbReference type="SMART" id="SM00414">
    <property type="entry name" value="H2A"/>
    <property type="match status" value="1"/>
</dbReference>
<evidence type="ECO:0000313" key="10">
    <source>
        <dbReference type="Proteomes" id="UP000694410"/>
    </source>
</evidence>
<evidence type="ECO:0000259" key="8">
    <source>
        <dbReference type="Pfam" id="PF16211"/>
    </source>
</evidence>
<dbReference type="AlphaFoldDB" id="A0A8C0UFG9"/>
<dbReference type="GO" id="GO:0030527">
    <property type="term" value="F:structural constituent of chromatin"/>
    <property type="evidence" value="ECO:0007669"/>
    <property type="project" value="InterPro"/>
</dbReference>
<keyword evidence="5 6" id="KW-0544">Nucleosome core</keyword>
<dbReference type="PRINTS" id="PR00620">
    <property type="entry name" value="HISTONEH2A"/>
</dbReference>
<feature type="region of interest" description="Disordered" evidence="7">
    <location>
        <begin position="1"/>
        <end position="25"/>
    </location>
</feature>
<comment type="subcellular location">
    <subcellularLocation>
        <location evidence="1">Chromosome</location>
    </subcellularLocation>
    <subcellularLocation>
        <location evidence="6">Nucleus</location>
    </subcellularLocation>
</comment>
<reference evidence="9" key="2">
    <citation type="submission" date="2025-09" db="UniProtKB">
        <authorList>
            <consortium name="Ensembl"/>
        </authorList>
    </citation>
    <scope>IDENTIFICATION</scope>
</reference>
<name>A0A8C0UFG9_CYACU</name>
<keyword evidence="4 6" id="KW-0238">DNA-binding</keyword>
<evidence type="ECO:0000256" key="1">
    <source>
        <dbReference type="ARBA" id="ARBA00004286"/>
    </source>
</evidence>